<reference evidence="2" key="1">
    <citation type="journal article" date="2020" name="Nature">
        <title>Giant virus diversity and host interactions through global metagenomics.</title>
        <authorList>
            <person name="Schulz F."/>
            <person name="Roux S."/>
            <person name="Paez-Espino D."/>
            <person name="Jungbluth S."/>
            <person name="Walsh D.A."/>
            <person name="Denef V.J."/>
            <person name="McMahon K.D."/>
            <person name="Konstantinidis K.T."/>
            <person name="Eloe-Fadrosh E.A."/>
            <person name="Kyrpides N.C."/>
            <person name="Woyke T."/>
        </authorList>
    </citation>
    <scope>NUCLEOTIDE SEQUENCE</scope>
    <source>
        <strain evidence="2">GVMAG-M-3300020182-33</strain>
    </source>
</reference>
<evidence type="ECO:0000313" key="2">
    <source>
        <dbReference type="EMBL" id="QHS97829.1"/>
    </source>
</evidence>
<organism evidence="2">
    <name type="scientific">viral metagenome</name>
    <dbReference type="NCBI Taxonomy" id="1070528"/>
    <lineage>
        <taxon>unclassified sequences</taxon>
        <taxon>metagenomes</taxon>
        <taxon>organismal metagenomes</taxon>
    </lineage>
</organism>
<feature type="compositionally biased region" description="Low complexity" evidence="1">
    <location>
        <begin position="110"/>
        <end position="122"/>
    </location>
</feature>
<proteinExistence type="predicted"/>
<feature type="region of interest" description="Disordered" evidence="1">
    <location>
        <begin position="107"/>
        <end position="256"/>
    </location>
</feature>
<feature type="compositionally biased region" description="Polar residues" evidence="1">
    <location>
        <begin position="197"/>
        <end position="206"/>
    </location>
</feature>
<accession>A0A6C0C239</accession>
<protein>
    <submittedName>
        <fullName evidence="2">Uncharacterized protein</fullName>
    </submittedName>
</protein>
<dbReference type="EMBL" id="MN739305">
    <property type="protein sequence ID" value="QHS97829.1"/>
    <property type="molecule type" value="Genomic_DNA"/>
</dbReference>
<dbReference type="AlphaFoldDB" id="A0A6C0C239"/>
<sequence length="256" mass="28606">MTTTWYCSPFDSHERSSCRPYPSVQPDHACYDKEKDCHTSVASSKPVFCLSNQSMNGRHYCSDMHITRDLCYDYGKAQHKEYDTQKDCLKDFPVGFVSDVQAPTAVHTLSPHSVPHHAPSSHRVPEYAPPSHGVPHHESPISPSSQHNHAQPDRHHAPSSASHGAPHKHTQPEASHRSPHKHTQPEASHRSPHKHTPPNSRPSGQPDSRRHVQPQQVPSDRPWDILPHTRPGQIPTPTPLPARPHNSLASPSVPLY</sequence>
<name>A0A6C0C239_9ZZZZ</name>
<evidence type="ECO:0000256" key="1">
    <source>
        <dbReference type="SAM" id="MobiDB-lite"/>
    </source>
</evidence>